<proteinExistence type="predicted"/>
<dbReference type="PANTHER" id="PTHR47926">
    <property type="entry name" value="PENTATRICOPEPTIDE REPEAT-CONTAINING PROTEIN"/>
    <property type="match status" value="1"/>
</dbReference>
<dbReference type="Pfam" id="PF13041">
    <property type="entry name" value="PPR_2"/>
    <property type="match status" value="2"/>
</dbReference>
<evidence type="ECO:0000256" key="2">
    <source>
        <dbReference type="PROSITE-ProRule" id="PRU00708"/>
    </source>
</evidence>
<dbReference type="PROSITE" id="PS51375">
    <property type="entry name" value="PPR"/>
    <property type="match status" value="4"/>
</dbReference>
<dbReference type="Pfam" id="PF20431">
    <property type="entry name" value="E_motif"/>
    <property type="match status" value="1"/>
</dbReference>
<dbReference type="InterPro" id="IPR002885">
    <property type="entry name" value="PPR_rpt"/>
</dbReference>
<dbReference type="FunFam" id="1.25.40.10:FF:000396">
    <property type="entry name" value="Pentatricopeptide repeat-containing protein At2g36730"/>
    <property type="match status" value="1"/>
</dbReference>
<gene>
    <name evidence="3" type="ORF">O6P43_016070</name>
</gene>
<dbReference type="PANTHER" id="PTHR47926:SF452">
    <property type="entry name" value="PENTATRICOPEPTIDE REPEAT-CONTAINING PROTEIN"/>
    <property type="match status" value="1"/>
</dbReference>
<evidence type="ECO:0000313" key="4">
    <source>
        <dbReference type="Proteomes" id="UP001163823"/>
    </source>
</evidence>
<dbReference type="FunFam" id="1.25.40.10:FF:001319">
    <property type="entry name" value="Pentatricopeptide repeat-containing protein"/>
    <property type="match status" value="1"/>
</dbReference>
<name>A0AAD7PSJ0_QUISA</name>
<comment type="caution">
    <text evidence="3">The sequence shown here is derived from an EMBL/GenBank/DDBJ whole genome shotgun (WGS) entry which is preliminary data.</text>
</comment>
<dbReference type="GO" id="GO:0009451">
    <property type="term" value="P:RNA modification"/>
    <property type="evidence" value="ECO:0007669"/>
    <property type="project" value="InterPro"/>
</dbReference>
<feature type="repeat" description="PPR" evidence="2">
    <location>
        <begin position="420"/>
        <end position="454"/>
    </location>
</feature>
<keyword evidence="1" id="KW-0677">Repeat</keyword>
<feature type="repeat" description="PPR" evidence="2">
    <location>
        <begin position="122"/>
        <end position="156"/>
    </location>
</feature>
<feature type="repeat" description="PPR" evidence="2">
    <location>
        <begin position="223"/>
        <end position="257"/>
    </location>
</feature>
<sequence length="731" mass="80890">MNLACTSSNSPTISFFHSLLKSFNGNQNSRWALVRFRQLLQWDVNPNDLTFSLLIKACTSSLSPSASSLVNAEVEAGQIQTQLEKRGVNQFMYVNTALLDLFMKVGCIKNARKVFEGMSDRDVVSWNALICGYSRNGYYFDALGLFVKMNREGYRPRQTTIVSLAPSCAWYELILQGRSVHGLGVKAGLDCDPQVKNALTSMYAKCDDLEASELLFEEMEEKSVVSWNAMIGAYGKNGFLGKAMLLFKKMIEESCQASPVTIVSLLSANADPESIHCYAVKIGVANNASVVTSLVCVYARRGSTNMAQYLYKSLPQKNQLVSLTAIISGFSEKGDIESVVKCFVEMQQLDMRLDAVAVVSILHGITNPSHFSVGRVFHAYGLKQGLTVDHLVANGLISMYSKFDEIEAVYSLFSEMHDKQLITWNSVISGCVQAGKPRDAMGLFFQMNVCGQKPDAITIVSLLSGCCQLGYLQFGEKLHNYVLRNNVEVEDFVGTALIDMYTKCGRIEYAERVFKSIKDPCLATWNSMISGYSLYGLEHKALKCYCEMHEQGPQPDDITFLGTLAACTHGGLVHEGIKFFEIMTEEFGMVPGLQHSACMVGLFGRAGLFEEATEFIKNMELKPDSTVWGALLNACYIHQEVKLGECLAKQLLFSDYRNSGFYILMSNLYAAVGRWDDVERVRDMMRDTGGDGCSGISVIESIVKKNPIFGMIGCPHSGVGPNSRNPETSRK</sequence>
<accession>A0AAD7PSJ0</accession>
<evidence type="ECO:0000313" key="3">
    <source>
        <dbReference type="EMBL" id="KAJ7966626.1"/>
    </source>
</evidence>
<organism evidence="3 4">
    <name type="scientific">Quillaja saponaria</name>
    <name type="common">Soap bark tree</name>
    <dbReference type="NCBI Taxonomy" id="32244"/>
    <lineage>
        <taxon>Eukaryota</taxon>
        <taxon>Viridiplantae</taxon>
        <taxon>Streptophyta</taxon>
        <taxon>Embryophyta</taxon>
        <taxon>Tracheophyta</taxon>
        <taxon>Spermatophyta</taxon>
        <taxon>Magnoliopsida</taxon>
        <taxon>eudicotyledons</taxon>
        <taxon>Gunneridae</taxon>
        <taxon>Pentapetalae</taxon>
        <taxon>rosids</taxon>
        <taxon>fabids</taxon>
        <taxon>Fabales</taxon>
        <taxon>Quillajaceae</taxon>
        <taxon>Quillaja</taxon>
    </lineage>
</organism>
<dbReference type="FunFam" id="1.25.40.10:FF:000364">
    <property type="entry name" value="Pentatricopeptide repeat (PPR-like) superfamily protein"/>
    <property type="match status" value="1"/>
</dbReference>
<dbReference type="InterPro" id="IPR011990">
    <property type="entry name" value="TPR-like_helical_dom_sf"/>
</dbReference>
<feature type="repeat" description="PPR" evidence="2">
    <location>
        <begin position="521"/>
        <end position="555"/>
    </location>
</feature>
<protein>
    <submittedName>
        <fullName evidence="3">Pentatricopeptide repeat-containing protein</fullName>
    </submittedName>
</protein>
<dbReference type="AlphaFoldDB" id="A0AAD7PSJ0"/>
<dbReference type="NCBIfam" id="TIGR00756">
    <property type="entry name" value="PPR"/>
    <property type="match status" value="5"/>
</dbReference>
<dbReference type="EMBL" id="JARAOO010000006">
    <property type="protein sequence ID" value="KAJ7966626.1"/>
    <property type="molecule type" value="Genomic_DNA"/>
</dbReference>
<dbReference type="FunFam" id="1.25.40.10:FF:000073">
    <property type="entry name" value="Pentatricopeptide repeat-containing protein chloroplastic"/>
    <property type="match status" value="1"/>
</dbReference>
<dbReference type="Gene3D" id="1.25.40.10">
    <property type="entry name" value="Tetratricopeptide repeat domain"/>
    <property type="match status" value="5"/>
</dbReference>
<dbReference type="KEGG" id="qsa:O6P43_016070"/>
<dbReference type="InterPro" id="IPR046960">
    <property type="entry name" value="PPR_At4g14850-like_plant"/>
</dbReference>
<dbReference type="Pfam" id="PF01535">
    <property type="entry name" value="PPR"/>
    <property type="match status" value="8"/>
</dbReference>
<dbReference type="GO" id="GO:0003723">
    <property type="term" value="F:RNA binding"/>
    <property type="evidence" value="ECO:0007669"/>
    <property type="project" value="InterPro"/>
</dbReference>
<reference evidence="3" key="1">
    <citation type="journal article" date="2023" name="Science">
        <title>Elucidation of the pathway for biosynthesis of saponin adjuvants from the soapbark tree.</title>
        <authorList>
            <person name="Reed J."/>
            <person name="Orme A."/>
            <person name="El-Demerdash A."/>
            <person name="Owen C."/>
            <person name="Martin L.B.B."/>
            <person name="Misra R.C."/>
            <person name="Kikuchi S."/>
            <person name="Rejzek M."/>
            <person name="Martin A.C."/>
            <person name="Harkess A."/>
            <person name="Leebens-Mack J."/>
            <person name="Louveau T."/>
            <person name="Stephenson M.J."/>
            <person name="Osbourn A."/>
        </authorList>
    </citation>
    <scope>NUCLEOTIDE SEQUENCE</scope>
    <source>
        <strain evidence="3">S10</strain>
    </source>
</reference>
<evidence type="ECO:0000256" key="1">
    <source>
        <dbReference type="ARBA" id="ARBA00022737"/>
    </source>
</evidence>
<dbReference type="InterPro" id="IPR046848">
    <property type="entry name" value="E_motif"/>
</dbReference>
<keyword evidence="4" id="KW-1185">Reference proteome</keyword>
<dbReference type="FunFam" id="1.25.40.10:FF:000288">
    <property type="entry name" value="Pentatricopeptide repeat-containing protein At4g02750"/>
    <property type="match status" value="1"/>
</dbReference>
<dbReference type="Proteomes" id="UP001163823">
    <property type="component" value="Chromosome 6"/>
</dbReference>